<gene>
    <name evidence="1" type="ORF">APZ42_008581</name>
</gene>
<protein>
    <submittedName>
        <fullName evidence="1">Putative Nuclear pore complex protein Nup155</fullName>
    </submittedName>
</protein>
<evidence type="ECO:0000313" key="1">
    <source>
        <dbReference type="EMBL" id="KZR96854.1"/>
    </source>
</evidence>
<name>A0A162D076_9CRUS</name>
<dbReference type="EMBL" id="LRGB01023481">
    <property type="protein sequence ID" value="KZR96854.1"/>
    <property type="molecule type" value="Genomic_DNA"/>
</dbReference>
<comment type="caution">
    <text evidence="1">The sequence shown here is derived from an EMBL/GenBank/DDBJ whole genome shotgun (WGS) entry which is preliminary data.</text>
</comment>
<dbReference type="AlphaFoldDB" id="A0A162D076"/>
<reference evidence="1 2" key="1">
    <citation type="submission" date="2016-03" db="EMBL/GenBank/DDBJ databases">
        <title>EvidentialGene: Evidence-directed Construction of Genes on Genomes.</title>
        <authorList>
            <person name="Gilbert D.G."/>
            <person name="Choi J.-H."/>
            <person name="Mockaitis K."/>
            <person name="Colbourne J."/>
            <person name="Pfrender M."/>
        </authorList>
    </citation>
    <scope>NUCLEOTIDE SEQUENCE [LARGE SCALE GENOMIC DNA]</scope>
    <source>
        <strain evidence="1 2">Xinb3</strain>
        <tissue evidence="1">Complete organism</tissue>
    </source>
</reference>
<accession>A0A162D076</accession>
<proteinExistence type="predicted"/>
<dbReference type="Proteomes" id="UP000076858">
    <property type="component" value="Unassembled WGS sequence"/>
</dbReference>
<sequence length="73" mass="8188">MYDLDTDGQAMTRVTAIGINTIVQSVANIAERRIVPVSDRWLVLRPSSRANRPTCIWSQINASVVRLYLNTLS</sequence>
<keyword evidence="2" id="KW-1185">Reference proteome</keyword>
<evidence type="ECO:0000313" key="2">
    <source>
        <dbReference type="Proteomes" id="UP000076858"/>
    </source>
</evidence>
<organism evidence="1 2">
    <name type="scientific">Daphnia magna</name>
    <dbReference type="NCBI Taxonomy" id="35525"/>
    <lineage>
        <taxon>Eukaryota</taxon>
        <taxon>Metazoa</taxon>
        <taxon>Ecdysozoa</taxon>
        <taxon>Arthropoda</taxon>
        <taxon>Crustacea</taxon>
        <taxon>Branchiopoda</taxon>
        <taxon>Diplostraca</taxon>
        <taxon>Cladocera</taxon>
        <taxon>Anomopoda</taxon>
        <taxon>Daphniidae</taxon>
        <taxon>Daphnia</taxon>
    </lineage>
</organism>